<dbReference type="PANTHER" id="PTHR22943:SF248">
    <property type="entry name" value="SEVEN TM RECEPTOR"/>
    <property type="match status" value="1"/>
</dbReference>
<keyword evidence="1" id="KW-0472">Membrane</keyword>
<name>A0A1I7RKG6_BURXY</name>
<dbReference type="Proteomes" id="UP000095284">
    <property type="component" value="Unplaced"/>
</dbReference>
<evidence type="ECO:0000313" key="5">
    <source>
        <dbReference type="WBParaSite" id="BXY_0120000.1"/>
    </source>
</evidence>
<dbReference type="OrthoDB" id="5910326at2759"/>
<dbReference type="AlphaFoldDB" id="A0A1I7RKG6"/>
<dbReference type="InterPro" id="IPR019421">
    <property type="entry name" value="7TM_GPCR_serpentine_rcpt_Srd"/>
</dbReference>
<dbReference type="Proteomes" id="UP000582659">
    <property type="component" value="Unassembled WGS sequence"/>
</dbReference>
<evidence type="ECO:0000313" key="4">
    <source>
        <dbReference type="Proteomes" id="UP000659654"/>
    </source>
</evidence>
<protein>
    <submittedName>
        <fullName evidence="2">(pine wood nematode) hypothetical protein</fullName>
    </submittedName>
</protein>
<feature type="transmembrane region" description="Helical" evidence="1">
    <location>
        <begin position="71"/>
        <end position="94"/>
    </location>
</feature>
<feature type="transmembrane region" description="Helical" evidence="1">
    <location>
        <begin position="38"/>
        <end position="59"/>
    </location>
</feature>
<dbReference type="EMBL" id="CAJFCV020000006">
    <property type="protein sequence ID" value="CAG9131337.1"/>
    <property type="molecule type" value="Genomic_DNA"/>
</dbReference>
<evidence type="ECO:0000256" key="1">
    <source>
        <dbReference type="SAM" id="Phobius"/>
    </source>
</evidence>
<gene>
    <name evidence="2" type="ORF">BXYJ_LOCUS15207</name>
</gene>
<dbReference type="Proteomes" id="UP000659654">
    <property type="component" value="Unassembled WGS sequence"/>
</dbReference>
<dbReference type="SUPFAM" id="SSF81321">
    <property type="entry name" value="Family A G protein-coupled receptor-like"/>
    <property type="match status" value="1"/>
</dbReference>
<feature type="transmembrane region" description="Helical" evidence="1">
    <location>
        <begin position="114"/>
        <end position="137"/>
    </location>
</feature>
<reference evidence="5" key="1">
    <citation type="submission" date="2016-11" db="UniProtKB">
        <authorList>
            <consortium name="WormBaseParasite"/>
        </authorList>
    </citation>
    <scope>IDENTIFICATION</scope>
</reference>
<evidence type="ECO:0000313" key="3">
    <source>
        <dbReference type="Proteomes" id="UP000095284"/>
    </source>
</evidence>
<evidence type="ECO:0000313" key="2">
    <source>
        <dbReference type="EMBL" id="CAD5235116.1"/>
    </source>
</evidence>
<dbReference type="EMBL" id="CAJFDI010000006">
    <property type="protein sequence ID" value="CAD5235116.1"/>
    <property type="molecule type" value="Genomic_DNA"/>
</dbReference>
<accession>A0A1I7RKG6</accession>
<feature type="transmembrane region" description="Helical" evidence="1">
    <location>
        <begin position="217"/>
        <end position="243"/>
    </location>
</feature>
<dbReference type="WBParaSite" id="BXY_0120000.1">
    <property type="protein sequence ID" value="BXY_0120000.1"/>
    <property type="gene ID" value="BXY_0120000"/>
</dbReference>
<keyword evidence="1" id="KW-0812">Transmembrane</keyword>
<organism evidence="3 5">
    <name type="scientific">Bursaphelenchus xylophilus</name>
    <name type="common">Pinewood nematode worm</name>
    <name type="synonym">Aphelenchoides xylophilus</name>
    <dbReference type="NCBI Taxonomy" id="6326"/>
    <lineage>
        <taxon>Eukaryota</taxon>
        <taxon>Metazoa</taxon>
        <taxon>Ecdysozoa</taxon>
        <taxon>Nematoda</taxon>
        <taxon>Chromadorea</taxon>
        <taxon>Rhabditida</taxon>
        <taxon>Tylenchina</taxon>
        <taxon>Tylenchomorpha</taxon>
        <taxon>Aphelenchoidea</taxon>
        <taxon>Aphelenchoididae</taxon>
        <taxon>Bursaphelenchus</taxon>
    </lineage>
</organism>
<keyword evidence="4" id="KW-1185">Reference proteome</keyword>
<feature type="transmembrane region" description="Helical" evidence="1">
    <location>
        <begin position="295"/>
        <end position="319"/>
    </location>
</feature>
<feature type="transmembrane region" description="Helical" evidence="1">
    <location>
        <begin position="264"/>
        <end position="289"/>
    </location>
</feature>
<dbReference type="PANTHER" id="PTHR22943">
    <property type="entry name" value="7-TRANSMEMBRANE DOMAIN RECEPTOR C.ELEGANS"/>
    <property type="match status" value="1"/>
</dbReference>
<feature type="transmembrane region" description="Helical" evidence="1">
    <location>
        <begin position="158"/>
        <end position="179"/>
    </location>
</feature>
<dbReference type="Pfam" id="PF10317">
    <property type="entry name" value="7TM_GPCR_Srd"/>
    <property type="match status" value="1"/>
</dbReference>
<proteinExistence type="predicted"/>
<keyword evidence="1" id="KW-1133">Transmembrane helix</keyword>
<reference evidence="2" key="2">
    <citation type="submission" date="2020-09" db="EMBL/GenBank/DDBJ databases">
        <authorList>
            <person name="Kikuchi T."/>
        </authorList>
    </citation>
    <scope>NUCLEOTIDE SEQUENCE</scope>
    <source>
        <strain evidence="2">Ka4C1</strain>
    </source>
</reference>
<sequence length="345" mass="39240">MNYGPSPNSPFSWDADFSNILFTTTAETYQHILDCSCIFHVTTFALGILLSVLLFYLILKKTGKMLKNYRMMLIYNCFVDTQFCLSAYACQFSIKTIDNLIIASLEGPGKYLNFDWQVVVNASFAFSLSVVVTSLPANYYYRYSCIKHNRPLTGSRLFLLYSGAYIAAMPVTFGSGISFHEDGKSRPGFNFGMLWYEVKPVPSLMIIDFRRPITKSFIIYTFLCFGLSYFLSVFFAIKTMTIIRSQQSRYSSKAVQLQKQLSTAMFLQAALPMFISVGPSTVTIIQMVFDLDWDILTLVMFNLYALIPVLNSLSTIMVIRPFREEIIGKILRKNTTFSMTGSNTM</sequence>